<feature type="region of interest" description="Disordered" evidence="1">
    <location>
        <begin position="153"/>
        <end position="184"/>
    </location>
</feature>
<name>A0A9P9J9J7_9HYPO</name>
<dbReference type="AlphaFoldDB" id="A0A9P9J9J7"/>
<feature type="chain" id="PRO_5040507397" evidence="2">
    <location>
        <begin position="18"/>
        <end position="404"/>
    </location>
</feature>
<gene>
    <name evidence="3" type="ORF">EDB81DRAFT_882661</name>
</gene>
<keyword evidence="2" id="KW-0732">Signal</keyword>
<keyword evidence="4" id="KW-1185">Reference proteome</keyword>
<evidence type="ECO:0000256" key="1">
    <source>
        <dbReference type="SAM" id="MobiDB-lite"/>
    </source>
</evidence>
<dbReference type="Proteomes" id="UP000738349">
    <property type="component" value="Unassembled WGS sequence"/>
</dbReference>
<accession>A0A9P9J9J7</accession>
<comment type="caution">
    <text evidence="3">The sequence shown here is derived from an EMBL/GenBank/DDBJ whole genome shotgun (WGS) entry which is preliminary data.</text>
</comment>
<proteinExistence type="predicted"/>
<feature type="signal peptide" evidence="2">
    <location>
        <begin position="1"/>
        <end position="17"/>
    </location>
</feature>
<evidence type="ECO:0000256" key="2">
    <source>
        <dbReference type="SAM" id="SignalP"/>
    </source>
</evidence>
<dbReference type="EMBL" id="JAGMUV010000007">
    <property type="protein sequence ID" value="KAH7148220.1"/>
    <property type="molecule type" value="Genomic_DNA"/>
</dbReference>
<reference evidence="3" key="1">
    <citation type="journal article" date="2021" name="Nat. Commun.">
        <title>Genetic determinants of endophytism in the Arabidopsis root mycobiome.</title>
        <authorList>
            <person name="Mesny F."/>
            <person name="Miyauchi S."/>
            <person name="Thiergart T."/>
            <person name="Pickel B."/>
            <person name="Atanasova L."/>
            <person name="Karlsson M."/>
            <person name="Huettel B."/>
            <person name="Barry K.W."/>
            <person name="Haridas S."/>
            <person name="Chen C."/>
            <person name="Bauer D."/>
            <person name="Andreopoulos W."/>
            <person name="Pangilinan J."/>
            <person name="LaButti K."/>
            <person name="Riley R."/>
            <person name="Lipzen A."/>
            <person name="Clum A."/>
            <person name="Drula E."/>
            <person name="Henrissat B."/>
            <person name="Kohler A."/>
            <person name="Grigoriev I.V."/>
            <person name="Martin F.M."/>
            <person name="Hacquard S."/>
        </authorList>
    </citation>
    <scope>NUCLEOTIDE SEQUENCE</scope>
    <source>
        <strain evidence="3">MPI-CAGE-AT-0147</strain>
    </source>
</reference>
<evidence type="ECO:0000313" key="3">
    <source>
        <dbReference type="EMBL" id="KAH7148220.1"/>
    </source>
</evidence>
<organism evidence="3 4">
    <name type="scientific">Dactylonectria macrodidyma</name>
    <dbReference type="NCBI Taxonomy" id="307937"/>
    <lineage>
        <taxon>Eukaryota</taxon>
        <taxon>Fungi</taxon>
        <taxon>Dikarya</taxon>
        <taxon>Ascomycota</taxon>
        <taxon>Pezizomycotina</taxon>
        <taxon>Sordariomycetes</taxon>
        <taxon>Hypocreomycetidae</taxon>
        <taxon>Hypocreales</taxon>
        <taxon>Nectriaceae</taxon>
        <taxon>Dactylonectria</taxon>
    </lineage>
</organism>
<sequence>MKLQCLVLAAAISLAAGEKTGIFDKIRTETFCRTPYGTRNITSVPTTRNTIHVVYTVNSTKRIEPIVTVTPDHITQTTYEIYISTVESTTNPKPDQTNATVVATEYKTILVTHTMTTITERSTETTQTTFVLPTTVPAPKFFAPIMDTLDGATRRRDEGLPNNQSVGIHEPGYAEDEEPEPPGHSVASYFKSLLGGANFRRSEMHKKRSGLYNKRSGVYNNRGGIENYPQRVICDYTIFVPKTVTYTRFADVRTMTLEPPVLLQTDNNVVESIKTVFLPTVEVITISTTTYEIHSSIIASTTYTSTETNTNTVKAAWPTINEMCDKGNYAVGGTISPYECCEACVAYPKCAGNGWVNGLCTLITVPDSSKCHIKPCSGELRYSRDTGGSWIFSNGRFMKWDKVG</sequence>
<evidence type="ECO:0000313" key="4">
    <source>
        <dbReference type="Proteomes" id="UP000738349"/>
    </source>
</evidence>
<protein>
    <submittedName>
        <fullName evidence="3">Uncharacterized protein</fullName>
    </submittedName>
</protein>